<feature type="repeat" description="WD" evidence="5">
    <location>
        <begin position="142"/>
        <end position="174"/>
    </location>
</feature>
<proteinExistence type="predicted"/>
<dbReference type="InterPro" id="IPR048591">
    <property type="entry name" value="WDHD1/CFT4_hel"/>
</dbReference>
<evidence type="ECO:0000256" key="1">
    <source>
        <dbReference type="ARBA" id="ARBA00004123"/>
    </source>
</evidence>
<feature type="region of interest" description="Disordered" evidence="6">
    <location>
        <begin position="809"/>
        <end position="897"/>
    </location>
</feature>
<feature type="compositionally biased region" description="Basic and acidic residues" evidence="6">
    <location>
        <begin position="833"/>
        <end position="846"/>
    </location>
</feature>
<dbReference type="InterPro" id="IPR015943">
    <property type="entry name" value="WD40/YVTN_repeat-like_dom_sf"/>
</dbReference>
<feature type="compositionally biased region" description="Polar residues" evidence="6">
    <location>
        <begin position="847"/>
        <end position="857"/>
    </location>
</feature>
<evidence type="ECO:0000259" key="8">
    <source>
        <dbReference type="Pfam" id="PF20946"/>
    </source>
</evidence>
<dbReference type="EMBL" id="MBFU01000015">
    <property type="protein sequence ID" value="PWA03450.1"/>
    <property type="molecule type" value="Genomic_DNA"/>
</dbReference>
<evidence type="ECO:0000256" key="6">
    <source>
        <dbReference type="SAM" id="MobiDB-lite"/>
    </source>
</evidence>
<accession>A0A2U1JEB0</accession>
<dbReference type="Gene3D" id="2.130.10.10">
    <property type="entry name" value="YVTN repeat-like/Quinoprotein amine dehydrogenase"/>
    <property type="match status" value="2"/>
</dbReference>
<sequence length="1059" mass="117752">MSEISAPRFAHTEGYTAVTFSSNGDFLITGGADSLIRVFHTDKKYRDLEAKTLEYHNDSISSLSYCAEKLISSDETGTTLSFSVAKGNEENIEINPSGTIYKASLAVWDIKPSPNGMQVAVSSEDGNIYIVSLLDMTILAQTKNPDGSINSIDYDPSGKKLVTSSNDGSVKIWESDGFEIECIHTWKKLAAQSQPGEAEEQIKVRWQPNGKLIAVPDDSGNVLIYDTEDFTEKKKLSNESKSIIKHLAWSPNGKYLACIGGKQITLWNTGAQKTISQHTHSEELCAVVWHPTENTIAFTDNLGAVMQWDNVVDLEKDIFENTHLATPKSKNTGFDSGLVNKFLDLESEAFAEESLDGSDDGMEDFVVDDDGAGYAKQKWKNQLEQENKVEPFQPSATPMIGNKCYLTFNMVGSVISTKVDDSHNSVEIEFFDKSIHRDVRFSDPYKFSMASLSNLGCLFGMNPSIEDVVGKSKSGENRESRGSSFILYRAFKGWAGQSDWNFKLESGEFIQCLALSNNGAAVFTSLKLIRFFSIGGIQTWVESIPENILCCVAKDNLVFSVYQKDISNSIGNRYKNQKENFYYDWELRRMDTGERLSFGSCPVSSFSKITWVGFSEESIPLLCDSEGIVRCLSRCNLDSSSSWMPIFDANKVKEQRNKNENYWPVGLLDSKFYVAIIRGKSKYPPIPKPILSELDIKIPLLHPNSTTTNEEHTYMLKSIMTRNKKLAELSLIAVGAKETDEDDLELDKLLLSSINIACKSEKLMRALDLVTMLRTKESLLAAEKIAVFHKNEMLAQRIMKIRSDLMNEEEEYDDDSDGNDYNMVESNKTNDLFNEKYSSKKPESRNGNRTSKTNKALENQKDSAWDDSDENDDSDDEIEVNASLNEPNYGNKYPDSLADNTSFAAEKSSQATFGNISIVNSTTTETIDFDDAYPHSSSLDSSKKRTANNAFNPFAMKANSPSTQKDSGGNSSKKLKPLTSSSNPFDIDVPKDINGKVNAKDVETKGGKKRESSKTEKGKRKESKTTKSSEDSLESKVAPASSKAQTLLASFAYSSAKKD</sequence>
<gene>
    <name evidence="10" type="ORF">BB558_000368</name>
</gene>
<dbReference type="PANTHER" id="PTHR19932:SF10">
    <property type="entry name" value="WD REPEAT AND HMG-BOX DNA-BINDING PROTEIN 1"/>
    <property type="match status" value="1"/>
</dbReference>
<organism evidence="10 11">
    <name type="scientific">Smittium angustum</name>
    <dbReference type="NCBI Taxonomy" id="133377"/>
    <lineage>
        <taxon>Eukaryota</taxon>
        <taxon>Fungi</taxon>
        <taxon>Fungi incertae sedis</taxon>
        <taxon>Zoopagomycota</taxon>
        <taxon>Kickxellomycotina</taxon>
        <taxon>Harpellomycetes</taxon>
        <taxon>Harpellales</taxon>
        <taxon>Legeriomycetaceae</taxon>
        <taxon>Smittium</taxon>
    </lineage>
</organism>
<comment type="subcellular location">
    <subcellularLocation>
        <location evidence="1">Nucleus</location>
    </subcellularLocation>
</comment>
<evidence type="ECO:0000256" key="3">
    <source>
        <dbReference type="ARBA" id="ARBA00022737"/>
    </source>
</evidence>
<evidence type="ECO:0000259" key="9">
    <source>
        <dbReference type="Pfam" id="PF24817"/>
    </source>
</evidence>
<dbReference type="GO" id="GO:0006281">
    <property type="term" value="P:DNA repair"/>
    <property type="evidence" value="ECO:0007669"/>
    <property type="project" value="TreeGrafter"/>
</dbReference>
<keyword evidence="2 5" id="KW-0853">WD repeat</keyword>
<feature type="compositionally biased region" description="Polar residues" evidence="6">
    <location>
        <begin position="959"/>
        <end position="969"/>
    </location>
</feature>
<dbReference type="Pfam" id="PF20946">
    <property type="entry name" value="Ctf4_C"/>
    <property type="match status" value="1"/>
</dbReference>
<feature type="domain" description="WDHD1/CFT4 second beta-propeller" evidence="7">
    <location>
        <begin position="390"/>
        <end position="700"/>
    </location>
</feature>
<keyword evidence="3" id="KW-0677">Repeat</keyword>
<dbReference type="InterPro" id="IPR022100">
    <property type="entry name" value="WDHD1/CFT4_beta-prop_2nd"/>
</dbReference>
<feature type="compositionally biased region" description="Acidic residues" evidence="6">
    <location>
        <begin position="865"/>
        <end position="879"/>
    </location>
</feature>
<dbReference type="PROSITE" id="PS50294">
    <property type="entry name" value="WD_REPEATS_REGION"/>
    <property type="match status" value="1"/>
</dbReference>
<evidence type="ECO:0000313" key="11">
    <source>
        <dbReference type="Proteomes" id="UP000245591"/>
    </source>
</evidence>
<evidence type="ECO:0000256" key="2">
    <source>
        <dbReference type="ARBA" id="ARBA00022574"/>
    </source>
</evidence>
<dbReference type="Proteomes" id="UP000245591">
    <property type="component" value="Unassembled WGS sequence"/>
</dbReference>
<dbReference type="InterPro" id="IPR036322">
    <property type="entry name" value="WD40_repeat_dom_sf"/>
</dbReference>
<dbReference type="SUPFAM" id="SSF50978">
    <property type="entry name" value="WD40 repeat-like"/>
    <property type="match status" value="1"/>
</dbReference>
<feature type="region of interest" description="Disordered" evidence="6">
    <location>
        <begin position="926"/>
        <end position="945"/>
    </location>
</feature>
<feature type="compositionally biased region" description="Basic and acidic residues" evidence="6">
    <location>
        <begin position="1023"/>
        <end position="1034"/>
    </location>
</feature>
<reference evidence="10 11" key="1">
    <citation type="journal article" date="2018" name="MBio">
        <title>Comparative Genomics Reveals the Core Gene Toolbox for the Fungus-Insect Symbiosis.</title>
        <authorList>
            <person name="Wang Y."/>
            <person name="Stata M."/>
            <person name="Wang W."/>
            <person name="Stajich J.E."/>
            <person name="White M.M."/>
            <person name="Moncalvo J.M."/>
        </authorList>
    </citation>
    <scope>NUCLEOTIDE SEQUENCE [LARGE SCALE GENOMIC DNA]</scope>
    <source>
        <strain evidence="10 11">AUS-126-30</strain>
    </source>
</reference>
<dbReference type="InterPro" id="IPR001680">
    <property type="entry name" value="WD40_rpt"/>
</dbReference>
<feature type="region of interest" description="Disordered" evidence="6">
    <location>
        <begin position="950"/>
        <end position="1044"/>
    </location>
</feature>
<comment type="caution">
    <text evidence="10">The sequence shown here is derived from an EMBL/GenBank/DDBJ whole genome shotgun (WGS) entry which is preliminary data.</text>
</comment>
<dbReference type="GO" id="GO:0043596">
    <property type="term" value="C:nuclear replication fork"/>
    <property type="evidence" value="ECO:0007669"/>
    <property type="project" value="TreeGrafter"/>
</dbReference>
<dbReference type="PANTHER" id="PTHR19932">
    <property type="entry name" value="WD REPEAT AND HMG-BOX DNA BINDING PROTEIN"/>
    <property type="match status" value="1"/>
</dbReference>
<dbReference type="GO" id="GO:0003682">
    <property type="term" value="F:chromatin binding"/>
    <property type="evidence" value="ECO:0007669"/>
    <property type="project" value="TreeGrafter"/>
</dbReference>
<keyword evidence="4" id="KW-0539">Nucleus</keyword>
<dbReference type="Pfam" id="PF12341">
    <property type="entry name" value="Mcl1_mid"/>
    <property type="match status" value="1"/>
</dbReference>
<dbReference type="AlphaFoldDB" id="A0A2U1JEB0"/>
<dbReference type="PROSITE" id="PS50082">
    <property type="entry name" value="WD_REPEATS_2"/>
    <property type="match status" value="2"/>
</dbReference>
<dbReference type="Pfam" id="PF24817">
    <property type="entry name" value="WD40_WDHD1_1st"/>
    <property type="match status" value="1"/>
</dbReference>
<dbReference type="InterPro" id="IPR057646">
    <property type="entry name" value="WD40_WDHD1_1st"/>
</dbReference>
<dbReference type="GO" id="GO:0006261">
    <property type="term" value="P:DNA-templated DNA replication"/>
    <property type="evidence" value="ECO:0007669"/>
    <property type="project" value="TreeGrafter"/>
</dbReference>
<protein>
    <submittedName>
        <fullName evidence="10">Uncharacterized protein</fullName>
    </submittedName>
</protein>
<dbReference type="SMART" id="SM00320">
    <property type="entry name" value="WD40"/>
    <property type="match status" value="7"/>
</dbReference>
<evidence type="ECO:0000256" key="4">
    <source>
        <dbReference type="ARBA" id="ARBA00023242"/>
    </source>
</evidence>
<feature type="domain" description="WDHD1/CFT4 helical bundle" evidence="8">
    <location>
        <begin position="716"/>
        <end position="807"/>
    </location>
</feature>
<feature type="repeat" description="WD" evidence="5">
    <location>
        <begin position="8"/>
        <end position="39"/>
    </location>
</feature>
<evidence type="ECO:0000256" key="5">
    <source>
        <dbReference type="PROSITE-ProRule" id="PRU00221"/>
    </source>
</evidence>
<evidence type="ECO:0000259" key="7">
    <source>
        <dbReference type="Pfam" id="PF12341"/>
    </source>
</evidence>
<evidence type="ECO:0000313" key="10">
    <source>
        <dbReference type="EMBL" id="PWA03450.1"/>
    </source>
</evidence>
<feature type="compositionally biased region" description="Acidic residues" evidence="6">
    <location>
        <begin position="809"/>
        <end position="818"/>
    </location>
</feature>
<feature type="compositionally biased region" description="Basic and acidic residues" evidence="6">
    <location>
        <begin position="988"/>
        <end position="1016"/>
    </location>
</feature>
<keyword evidence="11" id="KW-1185">Reference proteome</keyword>
<feature type="domain" description="WDHD1 first WD40" evidence="9">
    <location>
        <begin position="8"/>
        <end position="305"/>
    </location>
</feature>
<name>A0A2U1JEB0_SMIAN</name>
<dbReference type="GO" id="GO:0000278">
    <property type="term" value="P:mitotic cell cycle"/>
    <property type="evidence" value="ECO:0007669"/>
    <property type="project" value="TreeGrafter"/>
</dbReference>